<keyword evidence="13" id="KW-0449">Lipoprotein</keyword>
<evidence type="ECO:0000256" key="11">
    <source>
        <dbReference type="PIRSR" id="PIRSR006268-2"/>
    </source>
</evidence>
<evidence type="ECO:0000313" key="14">
    <source>
        <dbReference type="Proteomes" id="UP000182584"/>
    </source>
</evidence>
<keyword evidence="3 10" id="KW-0285">Flavoprotein</keyword>
<dbReference type="RefSeq" id="WP_242952672.1">
    <property type="nucleotide sequence ID" value="NZ_FOGJ01000003.1"/>
</dbReference>
<sequence length="353" mass="38509">MSNNTNTSKRDRKQRFFAIIAMIIIVAMLASLLLAGLTGCGYQTASSSDYVDRTSFYFDTVINVRIYDKQDESILDGCMELAAYYDNLLSASKEDSDIWKINNSAGTPVKVSPETISLLDTALYYAKLTDGAFNPALYSVISLWDFTSDDEKDHVVPVDADIQKALEHIDYNTIVVDKDNSIVTLTDPDVKIELGAIAKGFIADKLKEYLVQQGVRSAIINLGGNALLIGSKPDNTSFTVGVEKPFGNAGDYVTTVSTVDKSVVTSGVYERYFKINDTIYHHILDPKTGYPVNNGLYSVTILSSNSVDGDALSTACFVLGPSKGMELIESLDGVEAAFVYSDYSITYSSGFNN</sequence>
<gene>
    <name evidence="13" type="ORF">SAMN04487884_103137</name>
</gene>
<organism evidence="13 14">
    <name type="scientific">Butyrivibrio fibrisolvens</name>
    <dbReference type="NCBI Taxonomy" id="831"/>
    <lineage>
        <taxon>Bacteria</taxon>
        <taxon>Bacillati</taxon>
        <taxon>Bacillota</taxon>
        <taxon>Clostridia</taxon>
        <taxon>Lachnospirales</taxon>
        <taxon>Lachnospiraceae</taxon>
        <taxon>Butyrivibrio</taxon>
    </lineage>
</organism>
<evidence type="ECO:0000256" key="7">
    <source>
        <dbReference type="ARBA" id="ARBA00022842"/>
    </source>
</evidence>
<feature type="binding site" evidence="11">
    <location>
        <position position="314"/>
    </location>
    <ligand>
        <name>Mg(2+)</name>
        <dbReference type="ChEBI" id="CHEBI:18420"/>
    </ligand>
</feature>
<evidence type="ECO:0000256" key="10">
    <source>
        <dbReference type="PIRNR" id="PIRNR006268"/>
    </source>
</evidence>
<feature type="binding site" evidence="11">
    <location>
        <position position="310"/>
    </location>
    <ligand>
        <name>Mg(2+)</name>
        <dbReference type="ChEBI" id="CHEBI:18420"/>
    </ligand>
</feature>
<evidence type="ECO:0000256" key="4">
    <source>
        <dbReference type="ARBA" id="ARBA00022679"/>
    </source>
</evidence>
<keyword evidence="7 10" id="KW-0460">Magnesium</keyword>
<dbReference type="EMBL" id="FOGJ01000003">
    <property type="protein sequence ID" value="SER24074.1"/>
    <property type="molecule type" value="Genomic_DNA"/>
</dbReference>
<keyword evidence="4 10" id="KW-0808">Transferase</keyword>
<dbReference type="Gene3D" id="3.10.520.10">
    <property type="entry name" value="ApbE-like domains"/>
    <property type="match status" value="1"/>
</dbReference>
<dbReference type="PIRSF" id="PIRSF006268">
    <property type="entry name" value="ApbE"/>
    <property type="match status" value="1"/>
</dbReference>
<dbReference type="GO" id="GO:0016740">
    <property type="term" value="F:transferase activity"/>
    <property type="evidence" value="ECO:0007669"/>
    <property type="project" value="UniProtKB-UniRule"/>
</dbReference>
<comment type="similarity">
    <text evidence="10">Belongs to the ApbE family.</text>
</comment>
<evidence type="ECO:0000256" key="6">
    <source>
        <dbReference type="ARBA" id="ARBA00022827"/>
    </source>
</evidence>
<evidence type="ECO:0000256" key="12">
    <source>
        <dbReference type="SAM" id="Phobius"/>
    </source>
</evidence>
<keyword evidence="12" id="KW-1133">Transmembrane helix</keyword>
<dbReference type="Proteomes" id="UP000182584">
    <property type="component" value="Unassembled WGS sequence"/>
</dbReference>
<dbReference type="SUPFAM" id="SSF143631">
    <property type="entry name" value="ApbE-like"/>
    <property type="match status" value="1"/>
</dbReference>
<dbReference type="GO" id="GO:0046872">
    <property type="term" value="F:metal ion binding"/>
    <property type="evidence" value="ECO:0007669"/>
    <property type="project" value="UniProtKB-UniRule"/>
</dbReference>
<reference evidence="13 14" key="1">
    <citation type="submission" date="2016-10" db="EMBL/GenBank/DDBJ databases">
        <authorList>
            <person name="de Groot N.N."/>
        </authorList>
    </citation>
    <scope>NUCLEOTIDE SEQUENCE [LARGE SCALE GENOMIC DNA]</scope>
    <source>
        <strain evidence="13 14">AR40</strain>
    </source>
</reference>
<keyword evidence="5 10" id="KW-0479">Metal-binding</keyword>
<dbReference type="InterPro" id="IPR003374">
    <property type="entry name" value="ApbE-like_sf"/>
</dbReference>
<name>A0A1H9MK29_BUTFI</name>
<dbReference type="PANTHER" id="PTHR30040:SF2">
    <property type="entry name" value="FAD:PROTEIN FMN TRANSFERASE"/>
    <property type="match status" value="1"/>
</dbReference>
<evidence type="ECO:0000256" key="2">
    <source>
        <dbReference type="ARBA" id="ARBA00016337"/>
    </source>
</evidence>
<protein>
    <recommendedName>
        <fullName evidence="2 10">FAD:protein FMN transferase</fullName>
        <ecNumber evidence="1 10">2.7.1.180</ecNumber>
    </recommendedName>
    <alternativeName>
        <fullName evidence="8 10">Flavin transferase</fullName>
    </alternativeName>
</protein>
<evidence type="ECO:0000256" key="9">
    <source>
        <dbReference type="ARBA" id="ARBA00048540"/>
    </source>
</evidence>
<dbReference type="AlphaFoldDB" id="A0A1H9MK29"/>
<evidence type="ECO:0000256" key="8">
    <source>
        <dbReference type="ARBA" id="ARBA00031306"/>
    </source>
</evidence>
<evidence type="ECO:0000256" key="3">
    <source>
        <dbReference type="ARBA" id="ARBA00022630"/>
    </source>
</evidence>
<evidence type="ECO:0000313" key="13">
    <source>
        <dbReference type="EMBL" id="SER24074.1"/>
    </source>
</evidence>
<dbReference type="Pfam" id="PF02424">
    <property type="entry name" value="ApbE"/>
    <property type="match status" value="1"/>
</dbReference>
<comment type="cofactor">
    <cofactor evidence="11">
        <name>Mg(2+)</name>
        <dbReference type="ChEBI" id="CHEBI:18420"/>
    </cofactor>
    <cofactor evidence="11">
        <name>Mn(2+)</name>
        <dbReference type="ChEBI" id="CHEBI:29035"/>
    </cofactor>
    <text evidence="11">Magnesium. Can also use manganese.</text>
</comment>
<keyword evidence="12" id="KW-0812">Transmembrane</keyword>
<keyword evidence="6 10" id="KW-0274">FAD</keyword>
<dbReference type="EC" id="2.7.1.180" evidence="1 10"/>
<feature type="transmembrane region" description="Helical" evidence="12">
    <location>
        <begin position="16"/>
        <end position="37"/>
    </location>
</feature>
<dbReference type="InterPro" id="IPR024932">
    <property type="entry name" value="ApbE"/>
</dbReference>
<keyword evidence="12" id="KW-0472">Membrane</keyword>
<accession>A0A1H9MK29</accession>
<proteinExistence type="inferred from homology"/>
<evidence type="ECO:0000256" key="1">
    <source>
        <dbReference type="ARBA" id="ARBA00011955"/>
    </source>
</evidence>
<dbReference type="eggNOG" id="COG1477">
    <property type="taxonomic scope" value="Bacteria"/>
</dbReference>
<dbReference type="PANTHER" id="PTHR30040">
    <property type="entry name" value="THIAMINE BIOSYNTHESIS LIPOPROTEIN APBE"/>
    <property type="match status" value="1"/>
</dbReference>
<comment type="catalytic activity">
    <reaction evidence="9 10">
        <text>L-threonyl-[protein] + FAD = FMN-L-threonyl-[protein] + AMP + H(+)</text>
        <dbReference type="Rhea" id="RHEA:36847"/>
        <dbReference type="Rhea" id="RHEA-COMP:11060"/>
        <dbReference type="Rhea" id="RHEA-COMP:11061"/>
        <dbReference type="ChEBI" id="CHEBI:15378"/>
        <dbReference type="ChEBI" id="CHEBI:30013"/>
        <dbReference type="ChEBI" id="CHEBI:57692"/>
        <dbReference type="ChEBI" id="CHEBI:74257"/>
        <dbReference type="ChEBI" id="CHEBI:456215"/>
        <dbReference type="EC" id="2.7.1.180"/>
    </reaction>
</comment>
<evidence type="ECO:0000256" key="5">
    <source>
        <dbReference type="ARBA" id="ARBA00022723"/>
    </source>
</evidence>
<feature type="binding site" evidence="11">
    <location>
        <position position="196"/>
    </location>
    <ligand>
        <name>Mg(2+)</name>
        <dbReference type="ChEBI" id="CHEBI:18420"/>
    </ligand>
</feature>